<evidence type="ECO:0000313" key="2">
    <source>
        <dbReference type="EMBL" id="HHF57806.1"/>
    </source>
</evidence>
<comment type="caution">
    <text evidence="2">The sequence shown here is derived from an EMBL/GenBank/DDBJ whole genome shotgun (WGS) entry which is preliminary data.</text>
</comment>
<evidence type="ECO:0000256" key="1">
    <source>
        <dbReference type="SAM" id="Coils"/>
    </source>
</evidence>
<dbReference type="EMBL" id="DRTV01000009">
    <property type="protein sequence ID" value="HHF57806.1"/>
    <property type="molecule type" value="Genomic_DNA"/>
</dbReference>
<dbReference type="AlphaFoldDB" id="A0A7C5E018"/>
<gene>
    <name evidence="2" type="ORF">ENL41_00090</name>
</gene>
<organism evidence="2">
    <name type="scientific">candidate division WOR-3 bacterium</name>
    <dbReference type="NCBI Taxonomy" id="2052148"/>
    <lineage>
        <taxon>Bacteria</taxon>
        <taxon>Bacteria division WOR-3</taxon>
    </lineage>
</organism>
<keyword evidence="1" id="KW-0175">Coiled coil</keyword>
<feature type="coiled-coil region" evidence="1">
    <location>
        <begin position="103"/>
        <end position="206"/>
    </location>
</feature>
<dbReference type="Proteomes" id="UP000886014">
    <property type="component" value="Unassembled WGS sequence"/>
</dbReference>
<reference evidence="2" key="1">
    <citation type="journal article" date="2020" name="mSystems">
        <title>Genome- and Community-Level Interaction Insights into Carbon Utilization and Element Cycling Functions of Hydrothermarchaeota in Hydrothermal Sediment.</title>
        <authorList>
            <person name="Zhou Z."/>
            <person name="Liu Y."/>
            <person name="Xu W."/>
            <person name="Pan J."/>
            <person name="Luo Z.H."/>
            <person name="Li M."/>
        </authorList>
    </citation>
    <scope>NUCLEOTIDE SEQUENCE [LARGE SCALE GENOMIC DNA]</scope>
    <source>
        <strain evidence="2">HyVt-94</strain>
    </source>
</reference>
<dbReference type="Gene3D" id="1.20.120.1490">
    <property type="match status" value="1"/>
</dbReference>
<name>A0A7C5E018_UNCW3</name>
<dbReference type="Pfam" id="PF13801">
    <property type="entry name" value="Metal_resist"/>
    <property type="match status" value="1"/>
</dbReference>
<sequence length="215" mass="24957">MKSFLCIIYLLFVFLSIIKFYKKPSGLSKITLGTFLINAESIITEKGGNKMLAILMSIIIGLGPQEGNPPGMGEQIEIEKEIGPGDLAMMPPHMGGIEALITNEELQEDIGLKKEQREQIRKTHFETQKKLVNLTKNRELKEIELRELLSEENPDMTKIENIVREISSLEAEIKLTRIRQLLELKKILTEEQLNKLRDRMRRFRRKMIKKRIMMH</sequence>
<proteinExistence type="predicted"/>
<accession>A0A7C5E018</accession>
<dbReference type="InterPro" id="IPR025961">
    <property type="entry name" value="Metal_resist"/>
</dbReference>
<protein>
    <submittedName>
        <fullName evidence="2">Periplasmic heavy metal sensor</fullName>
    </submittedName>
</protein>